<evidence type="ECO:0000259" key="4">
    <source>
        <dbReference type="Pfam" id="PF13193"/>
    </source>
</evidence>
<dbReference type="PROSITE" id="PS00455">
    <property type="entry name" value="AMP_BINDING"/>
    <property type="match status" value="1"/>
</dbReference>
<evidence type="ECO:0000256" key="2">
    <source>
        <dbReference type="ARBA" id="ARBA00022598"/>
    </source>
</evidence>
<dbReference type="Pfam" id="PF13193">
    <property type="entry name" value="AMP-binding_C"/>
    <property type="match status" value="1"/>
</dbReference>
<dbReference type="InterPro" id="IPR042099">
    <property type="entry name" value="ANL_N_sf"/>
</dbReference>
<organism evidence="5 6">
    <name type="scientific">Rhodococcus opacus</name>
    <name type="common">Nocardia opaca</name>
    <dbReference type="NCBI Taxonomy" id="37919"/>
    <lineage>
        <taxon>Bacteria</taxon>
        <taxon>Bacillati</taxon>
        <taxon>Actinomycetota</taxon>
        <taxon>Actinomycetes</taxon>
        <taxon>Mycobacteriales</taxon>
        <taxon>Nocardiaceae</taxon>
        <taxon>Rhodococcus</taxon>
    </lineage>
</organism>
<dbReference type="PANTHER" id="PTHR43201">
    <property type="entry name" value="ACYL-COA SYNTHETASE"/>
    <property type="match status" value="1"/>
</dbReference>
<dbReference type="Gene3D" id="3.30.300.30">
    <property type="match status" value="1"/>
</dbReference>
<dbReference type="EMBL" id="PUIO01000030">
    <property type="protein sequence ID" value="PQP22589.1"/>
    <property type="molecule type" value="Genomic_DNA"/>
</dbReference>
<dbReference type="InterPro" id="IPR000873">
    <property type="entry name" value="AMP-dep_synth/lig_dom"/>
</dbReference>
<dbReference type="PANTHER" id="PTHR43201:SF5">
    <property type="entry name" value="MEDIUM-CHAIN ACYL-COA LIGASE ACSF2, MITOCHONDRIAL"/>
    <property type="match status" value="1"/>
</dbReference>
<evidence type="ECO:0000259" key="3">
    <source>
        <dbReference type="Pfam" id="PF00501"/>
    </source>
</evidence>
<dbReference type="AlphaFoldDB" id="A0A2S8J6M5"/>
<dbReference type="Proteomes" id="UP000239290">
    <property type="component" value="Unassembled WGS sequence"/>
</dbReference>
<dbReference type="InterPro" id="IPR045851">
    <property type="entry name" value="AMP-bd_C_sf"/>
</dbReference>
<accession>A0A2S8J6M5</accession>
<dbReference type="SUPFAM" id="SSF56801">
    <property type="entry name" value="Acetyl-CoA synthetase-like"/>
    <property type="match status" value="1"/>
</dbReference>
<reference evidence="6" key="1">
    <citation type="submission" date="2018-02" db="EMBL/GenBank/DDBJ databases">
        <title>Draft genome sequencing of Rhodococcus opacus KU647198.</title>
        <authorList>
            <person name="Zheng B.-X."/>
        </authorList>
    </citation>
    <scope>NUCLEOTIDE SEQUENCE [LARGE SCALE GENOMIC DNA]</scope>
    <source>
        <strain evidence="6">04-OD7</strain>
    </source>
</reference>
<evidence type="ECO:0000313" key="5">
    <source>
        <dbReference type="EMBL" id="PQP22589.1"/>
    </source>
</evidence>
<keyword evidence="2" id="KW-0436">Ligase</keyword>
<protein>
    <submittedName>
        <fullName evidence="5">Acyl-CoA synthetase</fullName>
    </submittedName>
</protein>
<dbReference type="GO" id="GO:0006631">
    <property type="term" value="P:fatty acid metabolic process"/>
    <property type="evidence" value="ECO:0007669"/>
    <property type="project" value="TreeGrafter"/>
</dbReference>
<evidence type="ECO:0000256" key="1">
    <source>
        <dbReference type="ARBA" id="ARBA00006432"/>
    </source>
</evidence>
<comment type="similarity">
    <text evidence="1">Belongs to the ATP-dependent AMP-binding enzyme family.</text>
</comment>
<evidence type="ECO:0000313" key="6">
    <source>
        <dbReference type="Proteomes" id="UP000239290"/>
    </source>
</evidence>
<name>A0A2S8J6M5_RHOOP</name>
<feature type="domain" description="AMP-dependent synthetase/ligase" evidence="3">
    <location>
        <begin position="37"/>
        <end position="401"/>
    </location>
</feature>
<dbReference type="GO" id="GO:0031956">
    <property type="term" value="F:medium-chain fatty acid-CoA ligase activity"/>
    <property type="evidence" value="ECO:0007669"/>
    <property type="project" value="TreeGrafter"/>
</dbReference>
<dbReference type="InterPro" id="IPR020845">
    <property type="entry name" value="AMP-binding_CS"/>
</dbReference>
<proteinExistence type="inferred from homology"/>
<dbReference type="Pfam" id="PF00501">
    <property type="entry name" value="AMP-binding"/>
    <property type="match status" value="1"/>
</dbReference>
<dbReference type="RefSeq" id="WP_105417963.1">
    <property type="nucleotide sequence ID" value="NZ_PUIO01000030.1"/>
</dbReference>
<feature type="domain" description="AMP-binding enzyme C-terminal" evidence="4">
    <location>
        <begin position="451"/>
        <end position="524"/>
    </location>
</feature>
<dbReference type="Gene3D" id="3.40.50.12780">
    <property type="entry name" value="N-terminal domain of ligase-like"/>
    <property type="match status" value="1"/>
</dbReference>
<gene>
    <name evidence="5" type="ORF">C5613_23325</name>
</gene>
<sequence length="556" mass="60380">MTIQASSTATAPVQCGDDLPFDVDRGSVVGPVEQLRGWAAADPSAPFVKFGGEWITVGELDGKTDRVAAGLLKLGLVKGDRLAIMLPTAVEYVELIFACAKLGIVFVPINVFLKGEFLRHQLSTSGARAVVGDAAAMSLLGSQDFATTSVQFLVGVDGNAPDLDSPPMYVSYASLAEHGSELPEVSVRPDDLMSLMFTSGTTGLSKACKLSHAYYFQVARMYIAAEWVAAGDKIVTALPLYHAGGQIAVLMSALFSRSSVSFLAQFHASTFMRQVHEEGATTSWGVAAMAAAVLAQPESSDPPMRGQLRLAVWIPLDIPRQEEFERRFGTRVVSDGYGQTEATAICLNPVSEERLPGTVGRSASLIEVRIVDDLDNEVPDGETGEFAVRPLAPGAIFSGYWENDSATVSTITNLWYHTGDYGRKTPEGAFAFVDRKKDAMRRRGENVSSIELEVAIRQHPLVDEVAVHAVASPMTEDDIKACIVARGERPEPGELLKYFETHLPYFCIPRFIEFFDELPVNGVGRVLKHQLRERALGAGTIDLTGDRYSLSREKRR</sequence>
<comment type="caution">
    <text evidence="5">The sequence shown here is derived from an EMBL/GenBank/DDBJ whole genome shotgun (WGS) entry which is preliminary data.</text>
</comment>
<dbReference type="InterPro" id="IPR025110">
    <property type="entry name" value="AMP-bd_C"/>
</dbReference>